<keyword evidence="4" id="KW-0472">Membrane</keyword>
<keyword evidence="2" id="KW-0456">Lyase</keyword>
<proteinExistence type="predicted"/>
<keyword evidence="4" id="KW-0812">Transmembrane</keyword>
<dbReference type="AlphaFoldDB" id="A0A3M0LA13"/>
<organism evidence="6 7">
    <name type="scientific">Hirundo rustica rustica</name>
    <dbReference type="NCBI Taxonomy" id="333673"/>
    <lineage>
        <taxon>Eukaryota</taxon>
        <taxon>Metazoa</taxon>
        <taxon>Chordata</taxon>
        <taxon>Craniata</taxon>
        <taxon>Vertebrata</taxon>
        <taxon>Euteleostomi</taxon>
        <taxon>Archelosauria</taxon>
        <taxon>Archosauria</taxon>
        <taxon>Dinosauria</taxon>
        <taxon>Saurischia</taxon>
        <taxon>Theropoda</taxon>
        <taxon>Coelurosauria</taxon>
        <taxon>Aves</taxon>
        <taxon>Neognathae</taxon>
        <taxon>Neoaves</taxon>
        <taxon>Telluraves</taxon>
        <taxon>Australaves</taxon>
        <taxon>Passeriformes</taxon>
        <taxon>Sylvioidea</taxon>
        <taxon>Hirundinidae</taxon>
        <taxon>Hirundo</taxon>
    </lineage>
</organism>
<dbReference type="GO" id="GO:0042351">
    <property type="term" value="P:'de novo' GDP-L-fucose biosynthetic process"/>
    <property type="evidence" value="ECO:0007669"/>
    <property type="project" value="UniProtKB-UniPathway"/>
</dbReference>
<gene>
    <name evidence="6" type="ORF">DUI87_08286</name>
</gene>
<evidence type="ECO:0000259" key="5">
    <source>
        <dbReference type="Pfam" id="PF16363"/>
    </source>
</evidence>
<dbReference type="OrthoDB" id="10253554at2759"/>
<dbReference type="InterPro" id="IPR006368">
    <property type="entry name" value="GDP_Man_deHydtase"/>
</dbReference>
<keyword evidence="4" id="KW-1133">Transmembrane helix</keyword>
<feature type="domain" description="NAD(P)-binding" evidence="5">
    <location>
        <begin position="115"/>
        <end position="166"/>
    </location>
</feature>
<protein>
    <recommendedName>
        <fullName evidence="3">GDP-D-mannose dehydratase</fullName>
    </recommendedName>
</protein>
<dbReference type="EMBL" id="QRBI01000104">
    <property type="protein sequence ID" value="RMC16077.1"/>
    <property type="molecule type" value="Genomic_DNA"/>
</dbReference>
<dbReference type="InterPro" id="IPR016040">
    <property type="entry name" value="NAD(P)-bd_dom"/>
</dbReference>
<comment type="caution">
    <text evidence="6">The sequence shown here is derived from an EMBL/GenBank/DDBJ whole genome shotgun (WGS) entry which is preliminary data.</text>
</comment>
<dbReference type="Gene3D" id="3.40.50.720">
    <property type="entry name" value="NAD(P)-binding Rossmann-like Domain"/>
    <property type="match status" value="1"/>
</dbReference>
<dbReference type="PANTHER" id="PTHR43715:SF1">
    <property type="entry name" value="GDP-MANNOSE 4,6 DEHYDRATASE"/>
    <property type="match status" value="1"/>
</dbReference>
<evidence type="ECO:0000256" key="3">
    <source>
        <dbReference type="ARBA" id="ARBA00031085"/>
    </source>
</evidence>
<evidence type="ECO:0000313" key="7">
    <source>
        <dbReference type="Proteomes" id="UP000269221"/>
    </source>
</evidence>
<keyword evidence="7" id="KW-1185">Reference proteome</keyword>
<evidence type="ECO:0000313" key="6">
    <source>
        <dbReference type="EMBL" id="RMC16077.1"/>
    </source>
</evidence>
<comment type="pathway">
    <text evidence="1">Nucleotide-sugar biosynthesis; GDP-L-fucose biosynthesis via de novo pathway; GDP-L-fucose from GDP-alpha-D-mannose: step 1/2.</text>
</comment>
<dbReference type="Proteomes" id="UP000269221">
    <property type="component" value="Unassembled WGS sequence"/>
</dbReference>
<dbReference type="UniPathway" id="UPA00128">
    <property type="reaction ID" value="UER00190"/>
</dbReference>
<dbReference type="Pfam" id="PF16363">
    <property type="entry name" value="GDP_Man_Dehyd"/>
    <property type="match status" value="1"/>
</dbReference>
<sequence>MGSVQAGWCHQGSSALRIENLMARFIVGLVVCDVIWFAITFTDSDNLASTPMKKPTVSSGNAHSFFPKLCMRNSHEQPKALMTDARWRVSTSESLGSVAWAVANTTSDSHPLVVVGANFVTRKISRSVAKIHLGQLDCFSLGNLDAKRDWGHARDYVEDFDLALELPPAGTGYSSIVLVNENWEVQLTGKKGFHSMFEENRIETCGIFHVGL</sequence>
<dbReference type="PANTHER" id="PTHR43715">
    <property type="entry name" value="GDP-MANNOSE 4,6-DEHYDRATASE"/>
    <property type="match status" value="1"/>
</dbReference>
<evidence type="ECO:0000256" key="1">
    <source>
        <dbReference type="ARBA" id="ARBA00004912"/>
    </source>
</evidence>
<reference evidence="6 7" key="1">
    <citation type="submission" date="2018-07" db="EMBL/GenBank/DDBJ databases">
        <title>A high quality draft genome assembly of the barn swallow (H. rustica rustica).</title>
        <authorList>
            <person name="Formenti G."/>
            <person name="Chiara M."/>
            <person name="Poveda L."/>
            <person name="Francoijs K.-J."/>
            <person name="Bonisoli-Alquati A."/>
            <person name="Canova L."/>
            <person name="Gianfranceschi L."/>
            <person name="Horner D.S."/>
            <person name="Saino N."/>
        </authorList>
    </citation>
    <scope>NUCLEOTIDE SEQUENCE [LARGE SCALE GENOMIC DNA]</scope>
    <source>
        <strain evidence="6">Chelidonia</strain>
        <tissue evidence="6">Blood</tissue>
    </source>
</reference>
<dbReference type="STRING" id="333673.A0A3M0LA13"/>
<name>A0A3M0LA13_HIRRU</name>
<dbReference type="GO" id="GO:0008446">
    <property type="term" value="F:GDP-mannose 4,6-dehydratase activity"/>
    <property type="evidence" value="ECO:0007669"/>
    <property type="project" value="InterPro"/>
</dbReference>
<evidence type="ECO:0000256" key="2">
    <source>
        <dbReference type="ARBA" id="ARBA00023239"/>
    </source>
</evidence>
<dbReference type="Gene3D" id="3.90.25.10">
    <property type="entry name" value="UDP-galactose 4-epimerase, domain 1"/>
    <property type="match status" value="1"/>
</dbReference>
<feature type="transmembrane region" description="Helical" evidence="4">
    <location>
        <begin position="21"/>
        <end position="39"/>
    </location>
</feature>
<accession>A0A3M0LA13</accession>
<evidence type="ECO:0000256" key="4">
    <source>
        <dbReference type="SAM" id="Phobius"/>
    </source>
</evidence>